<dbReference type="AlphaFoldDB" id="A0A344TXG5"/>
<gene>
    <name evidence="2" type="ORF">C0216_07570</name>
</gene>
<sequence length="64" mass="6325">MTSIPASARTTVNGSAPAPAHSARPGLVIEHLDALPDTQHALFTVCAVTQLAEPAAPAAGPQGA</sequence>
<dbReference type="RefSeq" id="WP_114054518.1">
    <property type="nucleotide sequence ID" value="NZ_CP030862.1"/>
</dbReference>
<feature type="region of interest" description="Disordered" evidence="1">
    <location>
        <begin position="1"/>
        <end position="22"/>
    </location>
</feature>
<dbReference type="OrthoDB" id="4252953at2"/>
<dbReference type="Proteomes" id="UP000252004">
    <property type="component" value="Chromosome"/>
</dbReference>
<feature type="compositionally biased region" description="Polar residues" evidence="1">
    <location>
        <begin position="1"/>
        <end position="14"/>
    </location>
</feature>
<accession>A0A344TXG5</accession>
<proteinExistence type="predicted"/>
<evidence type="ECO:0000256" key="1">
    <source>
        <dbReference type="SAM" id="MobiDB-lite"/>
    </source>
</evidence>
<reference evidence="2 3" key="1">
    <citation type="submission" date="2018-01" db="EMBL/GenBank/DDBJ databases">
        <title>Draft genome Sequence of streptomyces globosus LZH-48.</title>
        <authorList>
            <person name="Ran K."/>
            <person name="Li Z."/>
            <person name="Wei S."/>
            <person name="Dong R."/>
        </authorList>
    </citation>
    <scope>NUCLEOTIDE SEQUENCE [LARGE SCALE GENOMIC DNA]</scope>
    <source>
        <strain evidence="2 3">LZH-48</strain>
    </source>
</reference>
<keyword evidence="3" id="KW-1185">Reference proteome</keyword>
<dbReference type="KEGG" id="sgz:C0216_07570"/>
<organism evidence="2 3">
    <name type="scientific">Streptomyces globosus</name>
    <dbReference type="NCBI Taxonomy" id="68209"/>
    <lineage>
        <taxon>Bacteria</taxon>
        <taxon>Bacillati</taxon>
        <taxon>Actinomycetota</taxon>
        <taxon>Actinomycetes</taxon>
        <taxon>Kitasatosporales</taxon>
        <taxon>Streptomycetaceae</taxon>
        <taxon>Streptomyces</taxon>
    </lineage>
</organism>
<dbReference type="EMBL" id="CP030862">
    <property type="protein sequence ID" value="AXE23336.1"/>
    <property type="molecule type" value="Genomic_DNA"/>
</dbReference>
<evidence type="ECO:0000313" key="2">
    <source>
        <dbReference type="EMBL" id="AXE23336.1"/>
    </source>
</evidence>
<protein>
    <submittedName>
        <fullName evidence="2">Uncharacterized protein</fullName>
    </submittedName>
</protein>
<name>A0A344TXG5_9ACTN</name>
<evidence type="ECO:0000313" key="3">
    <source>
        <dbReference type="Proteomes" id="UP000252004"/>
    </source>
</evidence>